<dbReference type="Proteomes" id="UP000812440">
    <property type="component" value="Chromosome 8_10"/>
</dbReference>
<keyword evidence="2" id="KW-0963">Cytoplasm</keyword>
<evidence type="ECO:0000256" key="4">
    <source>
        <dbReference type="ARBA" id="ARBA00023273"/>
    </source>
</evidence>
<evidence type="ECO:0000256" key="1">
    <source>
        <dbReference type="ARBA" id="ARBA00004430"/>
    </source>
</evidence>
<evidence type="ECO:0000256" key="2">
    <source>
        <dbReference type="ARBA" id="ARBA00022490"/>
    </source>
</evidence>
<accession>A0A8T2JUE5</accession>
<keyword evidence="8" id="KW-1185">Reference proteome</keyword>
<comment type="caution">
    <text evidence="7">The sequence shown here is derived from an EMBL/GenBank/DDBJ whole genome shotgun (WGS) entry which is preliminary data.</text>
</comment>
<dbReference type="GO" id="GO:0035082">
    <property type="term" value="P:axoneme assembly"/>
    <property type="evidence" value="ECO:0007669"/>
    <property type="project" value="InterPro"/>
</dbReference>
<evidence type="ECO:0000313" key="7">
    <source>
        <dbReference type="EMBL" id="KAG8447528.1"/>
    </source>
</evidence>
<dbReference type="EMBL" id="JAACNH010000003">
    <property type="protein sequence ID" value="KAG8447528.1"/>
    <property type="molecule type" value="Genomic_DNA"/>
</dbReference>
<dbReference type="Pfam" id="PF14892">
    <property type="entry name" value="PIRC1_2"/>
    <property type="match status" value="1"/>
</dbReference>
<evidence type="ECO:0000256" key="5">
    <source>
        <dbReference type="ARBA" id="ARBA00038014"/>
    </source>
</evidence>
<reference evidence="7" key="1">
    <citation type="thesis" date="2020" institute="ProQuest LLC" country="789 East Eisenhower Parkway, Ann Arbor, MI, USA">
        <title>Comparative Genomics and Chromosome Evolution.</title>
        <authorList>
            <person name="Mudd A.B."/>
        </authorList>
    </citation>
    <scope>NUCLEOTIDE SEQUENCE</scope>
    <source>
        <strain evidence="7">Female2</strain>
        <tissue evidence="7">Blood</tissue>
    </source>
</reference>
<keyword evidence="4" id="KW-0966">Cell projection</keyword>
<keyword evidence="3" id="KW-0206">Cytoskeleton</keyword>
<dbReference type="InterPro" id="IPR026507">
    <property type="entry name" value="PIRC1/2"/>
</dbReference>
<dbReference type="PANTHER" id="PTHR20899">
    <property type="entry name" value="PIERCE HOMOLOG"/>
    <property type="match status" value="1"/>
</dbReference>
<proteinExistence type="inferred from homology"/>
<dbReference type="AlphaFoldDB" id="A0A8T2JUE5"/>
<sequence length="93" mass="10958">MWRRGYRPKSDNPRYRTTNQTYGNRPPTVHEMPKNFNAMSTKFSEKALKCGMYRNHGFNTFLEKSYVTGTDNLITDADRLNFHRSYKIMGPSD</sequence>
<comment type="similarity">
    <text evidence="5">Belongs to the PIERCE1 family.</text>
</comment>
<name>A0A8T2JUE5_9PIPI</name>
<protein>
    <submittedName>
        <fullName evidence="7">Uncharacterized protein</fullName>
    </submittedName>
</protein>
<feature type="region of interest" description="Disordered" evidence="6">
    <location>
        <begin position="1"/>
        <end position="31"/>
    </location>
</feature>
<comment type="subcellular location">
    <subcellularLocation>
        <location evidence="1">Cytoplasm</location>
        <location evidence="1">Cytoskeleton</location>
        <location evidence="1">Cilium axoneme</location>
    </subcellularLocation>
</comment>
<dbReference type="GO" id="GO:0005879">
    <property type="term" value="C:axonemal microtubule"/>
    <property type="evidence" value="ECO:0007669"/>
    <property type="project" value="InterPro"/>
</dbReference>
<gene>
    <name evidence="7" type="ORF">GDO86_014867</name>
</gene>
<evidence type="ECO:0000256" key="3">
    <source>
        <dbReference type="ARBA" id="ARBA00023212"/>
    </source>
</evidence>
<evidence type="ECO:0000313" key="8">
    <source>
        <dbReference type="Proteomes" id="UP000812440"/>
    </source>
</evidence>
<dbReference type="PANTHER" id="PTHR20899:SF1">
    <property type="entry name" value="PIERCER OF MICROTUBULE WALL 1 PROTEIN"/>
    <property type="match status" value="1"/>
</dbReference>
<organism evidence="7 8">
    <name type="scientific">Hymenochirus boettgeri</name>
    <name type="common">Congo dwarf clawed frog</name>
    <dbReference type="NCBI Taxonomy" id="247094"/>
    <lineage>
        <taxon>Eukaryota</taxon>
        <taxon>Metazoa</taxon>
        <taxon>Chordata</taxon>
        <taxon>Craniata</taxon>
        <taxon>Vertebrata</taxon>
        <taxon>Euteleostomi</taxon>
        <taxon>Amphibia</taxon>
        <taxon>Batrachia</taxon>
        <taxon>Anura</taxon>
        <taxon>Pipoidea</taxon>
        <taxon>Pipidae</taxon>
        <taxon>Pipinae</taxon>
        <taxon>Hymenochirus</taxon>
    </lineage>
</organism>
<dbReference type="OrthoDB" id="546383at2759"/>
<evidence type="ECO:0000256" key="6">
    <source>
        <dbReference type="SAM" id="MobiDB-lite"/>
    </source>
</evidence>